<feature type="compositionally biased region" description="Polar residues" evidence="1">
    <location>
        <begin position="94"/>
        <end position="111"/>
    </location>
</feature>
<gene>
    <name evidence="2" type="ORF">OFUS_LOCUS4838</name>
    <name evidence="3" type="ORF">OFUS_LOCUS6092</name>
    <name evidence="4" type="ORF">OFUS_LOCUS7490</name>
</gene>
<dbReference type="EMBL" id="CAIIXF020000002">
    <property type="protein sequence ID" value="CAH1777846.1"/>
    <property type="molecule type" value="Genomic_DNA"/>
</dbReference>
<evidence type="ECO:0000313" key="5">
    <source>
        <dbReference type="Proteomes" id="UP000749559"/>
    </source>
</evidence>
<dbReference type="EMBL" id="CAIIXF020000004">
    <property type="protein sequence ID" value="CAH1780852.1"/>
    <property type="molecule type" value="Genomic_DNA"/>
</dbReference>
<accession>A0A8J1UBG8</accession>
<reference evidence="2" key="1">
    <citation type="submission" date="2022-03" db="EMBL/GenBank/DDBJ databases">
        <authorList>
            <person name="Martin C."/>
        </authorList>
    </citation>
    <scope>NUCLEOTIDE SEQUENCE</scope>
</reference>
<organism evidence="2 5">
    <name type="scientific">Owenia fusiformis</name>
    <name type="common">Polychaete worm</name>
    <dbReference type="NCBI Taxonomy" id="6347"/>
    <lineage>
        <taxon>Eukaryota</taxon>
        <taxon>Metazoa</taxon>
        <taxon>Spiralia</taxon>
        <taxon>Lophotrochozoa</taxon>
        <taxon>Annelida</taxon>
        <taxon>Polychaeta</taxon>
        <taxon>Sedentaria</taxon>
        <taxon>Canalipalpata</taxon>
        <taxon>Sabellida</taxon>
        <taxon>Oweniida</taxon>
        <taxon>Oweniidae</taxon>
        <taxon>Owenia</taxon>
    </lineage>
</organism>
<dbReference type="AlphaFoldDB" id="A0A8J1UBG8"/>
<feature type="region of interest" description="Disordered" evidence="1">
    <location>
        <begin position="64"/>
        <end position="111"/>
    </location>
</feature>
<dbReference type="Proteomes" id="UP000749559">
    <property type="component" value="Unassembled WGS sequence"/>
</dbReference>
<protein>
    <submittedName>
        <fullName evidence="2">Uncharacterized protein</fullName>
    </submittedName>
</protein>
<proteinExistence type="predicted"/>
<evidence type="ECO:0000313" key="3">
    <source>
        <dbReference type="EMBL" id="CAH1779264.1"/>
    </source>
</evidence>
<dbReference type="EMBL" id="CAIIXF020000003">
    <property type="protein sequence ID" value="CAH1779264.1"/>
    <property type="molecule type" value="Genomic_DNA"/>
</dbReference>
<evidence type="ECO:0000313" key="2">
    <source>
        <dbReference type="EMBL" id="CAH1777846.1"/>
    </source>
</evidence>
<sequence length="111" mass="12716">MNAQVEMEKAQQQMECVQEYTNIREYQSINMQNANAYSLHTPNAEYVLSMDFMLETITICHTTLGGDIRNTSNPKVKRLSTPPDPRAKYKHHSQTITPSSTSLYSSHYNTN</sequence>
<keyword evidence="5" id="KW-1185">Reference proteome</keyword>
<evidence type="ECO:0000256" key="1">
    <source>
        <dbReference type="SAM" id="MobiDB-lite"/>
    </source>
</evidence>
<evidence type="ECO:0000313" key="4">
    <source>
        <dbReference type="EMBL" id="CAH1780852.1"/>
    </source>
</evidence>
<name>A0A8J1UBG8_OWEFU</name>
<comment type="caution">
    <text evidence="2">The sequence shown here is derived from an EMBL/GenBank/DDBJ whole genome shotgun (WGS) entry which is preliminary data.</text>
</comment>